<organism evidence="2">
    <name type="scientific">Beihai barnacle virus 7</name>
    <dbReference type="NCBI Taxonomy" id="1922365"/>
    <lineage>
        <taxon>Viruses</taxon>
        <taxon>Riboviria</taxon>
        <taxon>Orthornavirae</taxon>
        <taxon>Negarnaviricota</taxon>
        <taxon>Haploviricotina</taxon>
        <taxon>Monjiviricetes</taxon>
        <taxon>Mononegavirales</taxon>
        <taxon>Rhabdoviridae</taxon>
        <taxon>Rhabdoviridae incertae sedis</taxon>
        <taxon>Gammaplatrhavirus</taxon>
        <taxon>Gammaplatrhavirus beihai</taxon>
    </lineage>
</organism>
<keyword evidence="1" id="KW-1133">Transmembrane helix</keyword>
<evidence type="ECO:0000313" key="3">
    <source>
        <dbReference type="Proteomes" id="UP000201582"/>
    </source>
</evidence>
<evidence type="ECO:0000313" key="2">
    <source>
        <dbReference type="EMBL" id="APG78665.1"/>
    </source>
</evidence>
<name>A0A1L3KMY2_9RHAB</name>
<dbReference type="Proteomes" id="UP000201582">
    <property type="component" value="Segment"/>
</dbReference>
<dbReference type="KEGG" id="vg:30745435"/>
<dbReference type="EMBL" id="KX884411">
    <property type="protein sequence ID" value="APG78665.1"/>
    <property type="molecule type" value="Genomic_RNA"/>
</dbReference>
<keyword evidence="1" id="KW-0812">Transmembrane</keyword>
<proteinExistence type="predicted"/>
<dbReference type="RefSeq" id="YP_009333191.1">
    <property type="nucleotide sequence ID" value="NC_032432.1"/>
</dbReference>
<protein>
    <submittedName>
        <fullName evidence="2">Uncharacterized protein</fullName>
    </submittedName>
</protein>
<dbReference type="GeneID" id="30745435"/>
<evidence type="ECO:0000256" key="1">
    <source>
        <dbReference type="SAM" id="Phobius"/>
    </source>
</evidence>
<reference evidence="2" key="1">
    <citation type="journal article" date="2016" name="Nature">
        <title>Redefining the invertebrate RNA virosphere.</title>
        <authorList>
            <person name="Shi M."/>
            <person name="Lin X.D."/>
            <person name="Tian J.H."/>
            <person name="Chen L.J."/>
            <person name="Chen X."/>
            <person name="Li C.X."/>
            <person name="Qin X.C."/>
            <person name="Li J."/>
            <person name="Cao J.P."/>
            <person name="Eden J.S."/>
            <person name="Buchmann J."/>
            <person name="Wang W."/>
            <person name="Xu J."/>
            <person name="Holmes E.C."/>
            <person name="Zhang Y.Z."/>
        </authorList>
    </citation>
    <scope>NUCLEOTIDE SEQUENCE [LARGE SCALE GENOMIC DNA]</scope>
    <source>
        <strain evidence="2">BHTH16013</strain>
    </source>
</reference>
<keyword evidence="1" id="KW-0472">Membrane</keyword>
<accession>A0A1L3KMY2</accession>
<keyword evidence="3" id="KW-1185">Reference proteome</keyword>
<feature type="transmembrane region" description="Helical" evidence="1">
    <location>
        <begin position="102"/>
        <end position="124"/>
    </location>
</feature>
<sequence length="163" mass="18873">MGQSVSKEIQERWNTQVQALMHMIRTTIRDTCDARRRETVETIKDEFRRSNVHIEQVYKILETAQTVPQPDTQLSARVENELFNQDVWNNAGLGTCEPPIKIYAVLSGVIVLLLALSIMFSVLWRIEKAKKRFRRTSSFRPRSILKKPPSPDNVSLSSIRTLY</sequence>